<dbReference type="Gene3D" id="1.10.357.10">
    <property type="entry name" value="Tetracycline Repressor, domain 2"/>
    <property type="match status" value="1"/>
</dbReference>
<proteinExistence type="predicted"/>
<dbReference type="InterPro" id="IPR036271">
    <property type="entry name" value="Tet_transcr_reg_TetR-rel_C_sf"/>
</dbReference>
<evidence type="ECO:0000313" key="6">
    <source>
        <dbReference type="EMBL" id="WUT48254.1"/>
    </source>
</evidence>
<evidence type="ECO:0000313" key="7">
    <source>
        <dbReference type="Proteomes" id="UP001432168"/>
    </source>
</evidence>
<dbReference type="PANTHER" id="PTHR47506">
    <property type="entry name" value="TRANSCRIPTIONAL REGULATORY PROTEIN"/>
    <property type="match status" value="1"/>
</dbReference>
<dbReference type="Proteomes" id="UP001432168">
    <property type="component" value="Chromosome"/>
</dbReference>
<keyword evidence="2 4" id="KW-0238">DNA-binding</keyword>
<keyword evidence="7" id="KW-1185">Reference proteome</keyword>
<dbReference type="Pfam" id="PF00440">
    <property type="entry name" value="TetR_N"/>
    <property type="match status" value="1"/>
</dbReference>
<protein>
    <submittedName>
        <fullName evidence="6">TetR/AcrR family transcriptional regulator</fullName>
    </submittedName>
</protein>
<sequence length="198" mass="21386">MRYRSEHKQATRRRIIETAGRRFKRHGIDGSGITALMKDAGLTNGAFYTHFASKDDLVGTAIADQLQAQNANVVAHAAPGHAGVEQIVRWYLSTRHRDGADDGCPSAALLDEIGRCTEATKRAYTDGVLLVIDGIAARLAPDDPLSVRTKTLSAYAMMAGTLQLSRALADAHLSEELLEQGIDNALALLGVEREHVGR</sequence>
<dbReference type="InterPro" id="IPR001647">
    <property type="entry name" value="HTH_TetR"/>
</dbReference>
<dbReference type="InterPro" id="IPR009057">
    <property type="entry name" value="Homeodomain-like_sf"/>
</dbReference>
<accession>A0ABZ1X830</accession>
<dbReference type="PROSITE" id="PS50977">
    <property type="entry name" value="HTH_TETR_2"/>
    <property type="match status" value="1"/>
</dbReference>
<dbReference type="Gene3D" id="1.10.10.60">
    <property type="entry name" value="Homeodomain-like"/>
    <property type="match status" value="1"/>
</dbReference>
<dbReference type="EMBL" id="CP109011">
    <property type="protein sequence ID" value="WUT48254.1"/>
    <property type="molecule type" value="Genomic_DNA"/>
</dbReference>
<feature type="DNA-binding region" description="H-T-H motif" evidence="4">
    <location>
        <begin position="32"/>
        <end position="51"/>
    </location>
</feature>
<name>A0ABZ1X830_9ACTN</name>
<dbReference type="PRINTS" id="PR00455">
    <property type="entry name" value="HTHTETR"/>
</dbReference>
<dbReference type="SUPFAM" id="SSF46689">
    <property type="entry name" value="Homeodomain-like"/>
    <property type="match status" value="1"/>
</dbReference>
<dbReference type="PANTHER" id="PTHR47506:SF7">
    <property type="entry name" value="TRANSCRIPTIONAL REGULATORY PROTEIN"/>
    <property type="match status" value="1"/>
</dbReference>
<evidence type="ECO:0000256" key="2">
    <source>
        <dbReference type="ARBA" id="ARBA00023125"/>
    </source>
</evidence>
<dbReference type="RefSeq" id="WP_329271179.1">
    <property type="nucleotide sequence ID" value="NZ_CP108992.1"/>
</dbReference>
<evidence type="ECO:0000256" key="4">
    <source>
        <dbReference type="PROSITE-ProRule" id="PRU00335"/>
    </source>
</evidence>
<keyword evidence="3" id="KW-0804">Transcription</keyword>
<reference evidence="6" key="1">
    <citation type="submission" date="2022-10" db="EMBL/GenBank/DDBJ databases">
        <title>The complete genomes of actinobacterial strains from the NBC collection.</title>
        <authorList>
            <person name="Joergensen T.S."/>
            <person name="Alvarez Arevalo M."/>
            <person name="Sterndorff E.B."/>
            <person name="Faurdal D."/>
            <person name="Vuksanovic O."/>
            <person name="Mourched A.-S."/>
            <person name="Charusanti P."/>
            <person name="Shaw S."/>
            <person name="Blin K."/>
            <person name="Weber T."/>
        </authorList>
    </citation>
    <scope>NUCLEOTIDE SEQUENCE</scope>
    <source>
        <strain evidence="6">NBC_00686</strain>
    </source>
</reference>
<feature type="domain" description="HTH tetR-type" evidence="5">
    <location>
        <begin position="9"/>
        <end position="69"/>
    </location>
</feature>
<keyword evidence="1" id="KW-0805">Transcription regulation</keyword>
<dbReference type="SUPFAM" id="SSF48498">
    <property type="entry name" value="Tetracyclin repressor-like, C-terminal domain"/>
    <property type="match status" value="1"/>
</dbReference>
<evidence type="ECO:0000256" key="3">
    <source>
        <dbReference type="ARBA" id="ARBA00023163"/>
    </source>
</evidence>
<evidence type="ECO:0000256" key="1">
    <source>
        <dbReference type="ARBA" id="ARBA00023015"/>
    </source>
</evidence>
<gene>
    <name evidence="6" type="ORF">OG929_40715</name>
</gene>
<organism evidence="6 7">
    <name type="scientific">Streptomyces pseudovenezuelae</name>
    <dbReference type="NCBI Taxonomy" id="67350"/>
    <lineage>
        <taxon>Bacteria</taxon>
        <taxon>Bacillati</taxon>
        <taxon>Actinomycetota</taxon>
        <taxon>Actinomycetes</taxon>
        <taxon>Kitasatosporales</taxon>
        <taxon>Streptomycetaceae</taxon>
        <taxon>Streptomyces</taxon>
        <taxon>Streptomyces aurantiacus group</taxon>
    </lineage>
</organism>
<evidence type="ECO:0000259" key="5">
    <source>
        <dbReference type="PROSITE" id="PS50977"/>
    </source>
</evidence>